<proteinExistence type="predicted"/>
<dbReference type="InterPro" id="IPR000225">
    <property type="entry name" value="Armadillo"/>
</dbReference>
<dbReference type="InterPro" id="IPR016024">
    <property type="entry name" value="ARM-type_fold"/>
</dbReference>
<keyword evidence="1" id="KW-0677">Repeat</keyword>
<dbReference type="Gene3D" id="1.25.10.10">
    <property type="entry name" value="Leucine-rich Repeat Variant"/>
    <property type="match status" value="1"/>
</dbReference>
<gene>
    <name evidence="4" type="primary">LOC109131819</name>
</gene>
<evidence type="ECO:0000313" key="4">
    <source>
        <dbReference type="RefSeq" id="XP_019098544.1"/>
    </source>
</evidence>
<accession>A0ABM1RHQ6</accession>
<protein>
    <submittedName>
        <fullName evidence="4">U-box domain-containing protein 13-like</fullName>
    </submittedName>
</protein>
<evidence type="ECO:0000313" key="3">
    <source>
        <dbReference type="Proteomes" id="UP000694864"/>
    </source>
</evidence>
<dbReference type="SMART" id="SM00185">
    <property type="entry name" value="ARM"/>
    <property type="match status" value="3"/>
</dbReference>
<dbReference type="Pfam" id="PF00514">
    <property type="entry name" value="Arm"/>
    <property type="match status" value="1"/>
</dbReference>
<name>A0ABM1RHQ6_CAMSA</name>
<feature type="repeat" description="ARM" evidence="2">
    <location>
        <begin position="56"/>
        <end position="98"/>
    </location>
</feature>
<dbReference type="PANTHER" id="PTHR46369:SF1">
    <property type="entry name" value="PROTEIN CELLULOSE SYNTHASE INTERACTIVE 3"/>
    <property type="match status" value="1"/>
</dbReference>
<dbReference type="RefSeq" id="XP_019098544.1">
    <property type="nucleotide sequence ID" value="XM_019242999.1"/>
</dbReference>
<evidence type="ECO:0000256" key="1">
    <source>
        <dbReference type="ARBA" id="ARBA00022737"/>
    </source>
</evidence>
<evidence type="ECO:0000256" key="2">
    <source>
        <dbReference type="PROSITE-ProRule" id="PRU00259"/>
    </source>
</evidence>
<organism evidence="3 4">
    <name type="scientific">Camelina sativa</name>
    <name type="common">False flax</name>
    <name type="synonym">Myagrum sativum</name>
    <dbReference type="NCBI Taxonomy" id="90675"/>
    <lineage>
        <taxon>Eukaryota</taxon>
        <taxon>Viridiplantae</taxon>
        <taxon>Streptophyta</taxon>
        <taxon>Embryophyta</taxon>
        <taxon>Tracheophyta</taxon>
        <taxon>Spermatophyta</taxon>
        <taxon>Magnoliopsida</taxon>
        <taxon>eudicotyledons</taxon>
        <taxon>Gunneridae</taxon>
        <taxon>Pentapetalae</taxon>
        <taxon>rosids</taxon>
        <taxon>malvids</taxon>
        <taxon>Brassicales</taxon>
        <taxon>Brassicaceae</taxon>
        <taxon>Camelineae</taxon>
        <taxon>Camelina</taxon>
    </lineage>
</organism>
<reference evidence="3" key="1">
    <citation type="journal article" date="2014" name="Nat. Commun.">
        <title>The emerging biofuel crop Camelina sativa retains a highly undifferentiated hexaploid genome structure.</title>
        <authorList>
            <person name="Kagale S."/>
            <person name="Koh C."/>
            <person name="Nixon J."/>
            <person name="Bollina V."/>
            <person name="Clarke W.E."/>
            <person name="Tuteja R."/>
            <person name="Spillane C."/>
            <person name="Robinson S.J."/>
            <person name="Links M.G."/>
            <person name="Clarke C."/>
            <person name="Higgins E.E."/>
            <person name="Huebert T."/>
            <person name="Sharpe A.G."/>
            <person name="Parkin I.A."/>
        </authorList>
    </citation>
    <scope>NUCLEOTIDE SEQUENCE [LARGE SCALE GENOMIC DNA]</scope>
    <source>
        <strain evidence="3">cv. DH55</strain>
    </source>
</reference>
<dbReference type="PANTHER" id="PTHR46369">
    <property type="entry name" value="PROTEIN CELLULOSE SYNTHASE INTERACTIVE 1"/>
    <property type="match status" value="1"/>
</dbReference>
<dbReference type="Proteomes" id="UP000694864">
    <property type="component" value="Unplaced"/>
</dbReference>
<reference evidence="4" key="2">
    <citation type="submission" date="2025-08" db="UniProtKB">
        <authorList>
            <consortium name="RefSeq"/>
        </authorList>
    </citation>
    <scope>IDENTIFICATION</scope>
    <source>
        <tissue evidence="4">Leaf</tissue>
    </source>
</reference>
<dbReference type="InterPro" id="IPR011989">
    <property type="entry name" value="ARM-like"/>
</dbReference>
<dbReference type="InterPro" id="IPR044297">
    <property type="entry name" value="CSI1/2/3"/>
</dbReference>
<feature type="non-terminal residue" evidence="4">
    <location>
        <position position="1"/>
    </location>
</feature>
<feature type="non-terminal residue" evidence="4">
    <location>
        <position position="179"/>
    </location>
</feature>
<keyword evidence="3" id="KW-1185">Reference proteome</keyword>
<dbReference type="SUPFAM" id="SSF48371">
    <property type="entry name" value="ARM repeat"/>
    <property type="match status" value="1"/>
</dbReference>
<dbReference type="GeneID" id="109131819"/>
<dbReference type="PROSITE" id="PS50176">
    <property type="entry name" value="ARM_REPEAT"/>
    <property type="match status" value="1"/>
</dbReference>
<sequence length="179" mass="19324">HDKVGIWEAIGKREGIQLFISFLGLSSEQHQEYAVEMLEILTAQVDDSKWAVTAAGGIPPLVQLLETGSQKAKEDAACILWNLCCHSEEIRDCVERAGGIPAFLWLLKTGGPNSQETSAKTLVKLVHTAEPATINQLLALLLGDDPTSKIHVIKVLGHVLSKASQEDLVHRGCAANKGL</sequence>